<dbReference type="GO" id="GO:0005254">
    <property type="term" value="F:chloride channel activity"/>
    <property type="evidence" value="ECO:0007669"/>
    <property type="project" value="InterPro"/>
</dbReference>
<keyword evidence="8" id="KW-0175">Coiled coil</keyword>
<evidence type="ECO:0000256" key="4">
    <source>
        <dbReference type="ARBA" id="ARBA00022692"/>
    </source>
</evidence>
<keyword evidence="6" id="KW-0406">Ion transport</keyword>
<dbReference type="AlphaFoldDB" id="A0A835Y3Q5"/>
<dbReference type="GO" id="GO:0005886">
    <property type="term" value="C:plasma membrane"/>
    <property type="evidence" value="ECO:0007669"/>
    <property type="project" value="UniProtKB-SubCell"/>
</dbReference>
<feature type="transmembrane region" description="Helical" evidence="10">
    <location>
        <begin position="130"/>
        <end position="156"/>
    </location>
</feature>
<keyword evidence="7 10" id="KW-0472">Membrane</keyword>
<reference evidence="11" key="1">
    <citation type="journal article" date="2020" name="bioRxiv">
        <title>Comparative genomics of Chlamydomonas.</title>
        <authorList>
            <person name="Craig R.J."/>
            <person name="Hasan A.R."/>
            <person name="Ness R.W."/>
            <person name="Keightley P.D."/>
        </authorList>
    </citation>
    <scope>NUCLEOTIDE SEQUENCE</scope>
    <source>
        <strain evidence="11">CCAP 11/70</strain>
    </source>
</reference>
<organism evidence="11 12">
    <name type="scientific">Edaphochlamys debaryana</name>
    <dbReference type="NCBI Taxonomy" id="47281"/>
    <lineage>
        <taxon>Eukaryota</taxon>
        <taxon>Viridiplantae</taxon>
        <taxon>Chlorophyta</taxon>
        <taxon>core chlorophytes</taxon>
        <taxon>Chlorophyceae</taxon>
        <taxon>CS clade</taxon>
        <taxon>Chlamydomonadales</taxon>
        <taxon>Chlamydomonadales incertae sedis</taxon>
        <taxon>Edaphochlamys</taxon>
    </lineage>
</organism>
<dbReference type="EMBL" id="JAEHOE010000029">
    <property type="protein sequence ID" value="KAG2494632.1"/>
    <property type="molecule type" value="Genomic_DNA"/>
</dbReference>
<sequence>MGSAPLAEPSLGRPSCLGAPRLTRVHAVLRSPHRASTPRIGAVPCPASPHQPAPTPRRQTITHVAGFNSQLYENYRDTVKADTFKEGSRQARRATFTFADWKRHRSGERYLHHMSTLVESGIVRGIAGPVLLITLITAVVAALNAAHAAALLPTWVPPMPCIAIEPVQLTSIALSLLLVFRTNASYSRWDEGRRSFGSITTVSRDIARQAFAWFRPGDYESRARLGRWLVALCRSTMVNLRDEHNLQAEMREVLQPEEVQAVVEALHPPSFCLQMITWIIQSAGLPQELVIRMDENVSRLTDGVSACERILNTPIPLSYTRHTARFLMAWLCCLPFCLWTYCGVAMVPIAALIAFVLLGIEEIGVYIEEPFSILALEKLVNKLENIINAMLREHKELEEVFKAVPPAQSCVIDLEEIFRTVSPAPPPAPPPPPPPPVLEPVQAASPRRGSVRAGLSNAAAAAASAAAAAAAMLPQLNAF</sequence>
<accession>A0A835Y3Q5</accession>
<evidence type="ECO:0000256" key="3">
    <source>
        <dbReference type="ARBA" id="ARBA00022475"/>
    </source>
</evidence>
<evidence type="ECO:0000256" key="10">
    <source>
        <dbReference type="SAM" id="Phobius"/>
    </source>
</evidence>
<evidence type="ECO:0000256" key="1">
    <source>
        <dbReference type="ARBA" id="ARBA00004651"/>
    </source>
</evidence>
<dbReference type="PANTHER" id="PTHR33281">
    <property type="entry name" value="UPF0187 PROTEIN YNEE"/>
    <property type="match status" value="1"/>
</dbReference>
<keyword evidence="5 10" id="KW-1133">Transmembrane helix</keyword>
<dbReference type="PANTHER" id="PTHR33281:SF19">
    <property type="entry name" value="VOLTAGE-DEPENDENT ANION CHANNEL-FORMING PROTEIN YNEE"/>
    <property type="match status" value="1"/>
</dbReference>
<evidence type="ECO:0000256" key="8">
    <source>
        <dbReference type="SAM" id="Coils"/>
    </source>
</evidence>
<keyword evidence="2" id="KW-0813">Transport</keyword>
<feature type="transmembrane region" description="Helical" evidence="10">
    <location>
        <begin position="162"/>
        <end position="180"/>
    </location>
</feature>
<keyword evidence="3" id="KW-1003">Cell membrane</keyword>
<feature type="compositionally biased region" description="Pro residues" evidence="9">
    <location>
        <begin position="46"/>
        <end position="55"/>
    </location>
</feature>
<dbReference type="InterPro" id="IPR044669">
    <property type="entry name" value="YneE/VCCN1/2-like"/>
</dbReference>
<feature type="compositionally biased region" description="Pro residues" evidence="9">
    <location>
        <begin position="423"/>
        <end position="438"/>
    </location>
</feature>
<evidence type="ECO:0000256" key="6">
    <source>
        <dbReference type="ARBA" id="ARBA00023065"/>
    </source>
</evidence>
<keyword evidence="4 10" id="KW-0812">Transmembrane</keyword>
<evidence type="ECO:0000313" key="11">
    <source>
        <dbReference type="EMBL" id="KAG2494632.1"/>
    </source>
</evidence>
<feature type="region of interest" description="Disordered" evidence="9">
    <location>
        <begin position="30"/>
        <end position="57"/>
    </location>
</feature>
<evidence type="ECO:0000313" key="12">
    <source>
        <dbReference type="Proteomes" id="UP000612055"/>
    </source>
</evidence>
<dbReference type="OrthoDB" id="1368at2759"/>
<protein>
    <submittedName>
        <fullName evidence="11">Uncharacterized protein</fullName>
    </submittedName>
</protein>
<gene>
    <name evidence="11" type="ORF">HYH03_007150</name>
</gene>
<proteinExistence type="predicted"/>
<evidence type="ECO:0000256" key="2">
    <source>
        <dbReference type="ARBA" id="ARBA00022448"/>
    </source>
</evidence>
<keyword evidence="12" id="KW-1185">Reference proteome</keyword>
<feature type="transmembrane region" description="Helical" evidence="10">
    <location>
        <begin position="327"/>
        <end position="360"/>
    </location>
</feature>
<dbReference type="Pfam" id="PF25539">
    <property type="entry name" value="Bestrophin_2"/>
    <property type="match status" value="1"/>
</dbReference>
<comment type="subcellular location">
    <subcellularLocation>
        <location evidence="1">Cell membrane</location>
        <topology evidence="1">Multi-pass membrane protein</topology>
    </subcellularLocation>
</comment>
<feature type="region of interest" description="Disordered" evidence="9">
    <location>
        <begin position="423"/>
        <end position="447"/>
    </location>
</feature>
<evidence type="ECO:0000256" key="7">
    <source>
        <dbReference type="ARBA" id="ARBA00023136"/>
    </source>
</evidence>
<evidence type="ECO:0000256" key="5">
    <source>
        <dbReference type="ARBA" id="ARBA00022989"/>
    </source>
</evidence>
<name>A0A835Y3Q5_9CHLO</name>
<dbReference type="Proteomes" id="UP000612055">
    <property type="component" value="Unassembled WGS sequence"/>
</dbReference>
<feature type="coiled-coil region" evidence="8">
    <location>
        <begin position="373"/>
        <end position="400"/>
    </location>
</feature>
<evidence type="ECO:0000256" key="9">
    <source>
        <dbReference type="SAM" id="MobiDB-lite"/>
    </source>
</evidence>
<comment type="caution">
    <text evidence="11">The sequence shown here is derived from an EMBL/GenBank/DDBJ whole genome shotgun (WGS) entry which is preliminary data.</text>
</comment>